<accession>A0AAD2K2M6</accession>
<dbReference type="Proteomes" id="UP001295794">
    <property type="component" value="Unassembled WGS sequence"/>
</dbReference>
<dbReference type="InterPro" id="IPR034595">
    <property type="entry name" value="NDUFAF8"/>
</dbReference>
<reference evidence="1" key="1">
    <citation type="submission" date="2023-11" db="EMBL/GenBank/DDBJ databases">
        <authorList>
            <person name="De Vega J J."/>
            <person name="De Vega J J."/>
        </authorList>
    </citation>
    <scope>NUCLEOTIDE SEQUENCE</scope>
</reference>
<protein>
    <recommendedName>
        <fullName evidence="3">CHCH domain-containing protein</fullName>
    </recommendedName>
</protein>
<sequence>MNTPAAKSTSSRPLGRFALHSTTTCATQASAYGKCILAVYTDVSKDACQDEFAKFGKCMRDAMGKKW</sequence>
<name>A0AAD2K2M6_9AGAR</name>
<keyword evidence="2" id="KW-1185">Reference proteome</keyword>
<gene>
    <name evidence="1" type="ORF">MYCIT1_LOCUS20607</name>
</gene>
<proteinExistence type="predicted"/>
<comment type="caution">
    <text evidence="1">The sequence shown here is derived from an EMBL/GenBank/DDBJ whole genome shotgun (WGS) entry which is preliminary data.</text>
</comment>
<evidence type="ECO:0000313" key="2">
    <source>
        <dbReference type="Proteomes" id="UP001295794"/>
    </source>
</evidence>
<dbReference type="GO" id="GO:0005739">
    <property type="term" value="C:mitochondrion"/>
    <property type="evidence" value="ECO:0007669"/>
    <property type="project" value="InterPro"/>
</dbReference>
<dbReference type="AlphaFoldDB" id="A0AAD2K2M6"/>
<dbReference type="EMBL" id="CAVNYO010000399">
    <property type="protein sequence ID" value="CAK5273849.1"/>
    <property type="molecule type" value="Genomic_DNA"/>
</dbReference>
<dbReference type="PANTHER" id="PTHR34561:SF1">
    <property type="entry name" value="NADH DEHYDROGENASE [UBIQUINONE] 1 ALPHA SUBCOMPLEX ASSEMBLY FACTOR 8"/>
    <property type="match status" value="1"/>
</dbReference>
<dbReference type="GO" id="GO:0032981">
    <property type="term" value="P:mitochondrial respiratory chain complex I assembly"/>
    <property type="evidence" value="ECO:0007669"/>
    <property type="project" value="InterPro"/>
</dbReference>
<organism evidence="1 2">
    <name type="scientific">Mycena citricolor</name>
    <dbReference type="NCBI Taxonomy" id="2018698"/>
    <lineage>
        <taxon>Eukaryota</taxon>
        <taxon>Fungi</taxon>
        <taxon>Dikarya</taxon>
        <taxon>Basidiomycota</taxon>
        <taxon>Agaricomycotina</taxon>
        <taxon>Agaricomycetes</taxon>
        <taxon>Agaricomycetidae</taxon>
        <taxon>Agaricales</taxon>
        <taxon>Marasmiineae</taxon>
        <taxon>Mycenaceae</taxon>
        <taxon>Mycena</taxon>
    </lineage>
</organism>
<evidence type="ECO:0008006" key="3">
    <source>
        <dbReference type="Google" id="ProtNLM"/>
    </source>
</evidence>
<dbReference type="PANTHER" id="PTHR34561">
    <property type="entry name" value="NADH DEHYDROGENASE [UBIQUINONE] 1 ALPHA SUBCOMPLEX ASSEMBLY FACTOR 8"/>
    <property type="match status" value="1"/>
</dbReference>
<evidence type="ECO:0000313" key="1">
    <source>
        <dbReference type="EMBL" id="CAK5273849.1"/>
    </source>
</evidence>